<protein>
    <submittedName>
        <fullName evidence="3">Helicase-associated domain-containing protein</fullName>
    </submittedName>
</protein>
<feature type="domain" description="Helicase XPB/Ssl2 N-terminal" evidence="2">
    <location>
        <begin position="444"/>
        <end position="566"/>
    </location>
</feature>
<evidence type="ECO:0000313" key="4">
    <source>
        <dbReference type="Proteomes" id="UP001596139"/>
    </source>
</evidence>
<proteinExistence type="predicted"/>
<comment type="caution">
    <text evidence="3">The sequence shown here is derived from an EMBL/GenBank/DDBJ whole genome shotgun (WGS) entry which is preliminary data.</text>
</comment>
<gene>
    <name evidence="3" type="ORF">ACFP4F_18730</name>
</gene>
<keyword evidence="4" id="KW-1185">Reference proteome</keyword>
<keyword evidence="3" id="KW-0547">Nucleotide-binding</keyword>
<dbReference type="Proteomes" id="UP001596139">
    <property type="component" value="Unassembled WGS sequence"/>
</dbReference>
<feature type="region of interest" description="Disordered" evidence="1">
    <location>
        <begin position="332"/>
        <end position="358"/>
    </location>
</feature>
<dbReference type="EMBL" id="JBHSPX010000005">
    <property type="protein sequence ID" value="MFC6064572.1"/>
    <property type="molecule type" value="Genomic_DNA"/>
</dbReference>
<sequence>MEGLDTLTHALARRTPEQLAALLARHAEPLSRRPAPARLRELAASLWSYETLHQVVLGLGRPCLQVLAATARLSQGRAREAAHGPAAPDPGAGYQSLMAHSLAFPDLAAEPVPEADVYAAFDGDREAVGTALEALYEAGLAAPTEGGRIVVPPRTAQLIGGHDFGAFEPEPSPVSLAAASGPVEERALAAESQAAAAALAGALERLLAALAVQPAALRRSGGPAVREIRRLAKAAGTSEPRTRLLLDLALAADLIALSRTPSGTVALPTSAYDDWLALPPGERLLPVLTAWARHWAIATWTPFGETPTALERGDDRRAPALRHGLLAALATSTDTGTGSGAGSESGAAPGPGVPIPAPDASSLEALRPLVAVAGWHRPLAVADEPMILERAAHTLDEAVFLGLVAYGTLTPVGRALLRAETAADPAPLRAALCTLLPPPLEQALFQGDLTAIVPGPPSAGLSALLALAADRESDDSATAWRFSGASIRRALDAGRTADALIDDLTAASATGPLPHPLTYLIKDTARTHGRIRVVRAGCCIRSDDAALVQELIAHRALRDLGLRAIAPTVLVGAQEPGPTLDALRAAGYAPALEAETGTTVVERTAAHRSQAPLRKPTDHLALARRLLNG</sequence>
<dbReference type="InterPro" id="IPR032830">
    <property type="entry name" value="XPB/Ssl2_N"/>
</dbReference>
<evidence type="ECO:0000313" key="3">
    <source>
        <dbReference type="EMBL" id="MFC6064572.1"/>
    </source>
</evidence>
<keyword evidence="3" id="KW-0378">Hydrolase</keyword>
<dbReference type="Pfam" id="PF13625">
    <property type="entry name" value="Helicase_C_3"/>
    <property type="match status" value="1"/>
</dbReference>
<name>A0ABW1MNM5_9ACTN</name>
<accession>A0ABW1MNM5</accession>
<organism evidence="3 4">
    <name type="scientific">Streptomyces ochraceiscleroticus</name>
    <dbReference type="NCBI Taxonomy" id="47761"/>
    <lineage>
        <taxon>Bacteria</taxon>
        <taxon>Bacillati</taxon>
        <taxon>Actinomycetota</taxon>
        <taxon>Actinomycetes</taxon>
        <taxon>Kitasatosporales</taxon>
        <taxon>Streptomycetaceae</taxon>
        <taxon>Streptomyces</taxon>
    </lineage>
</organism>
<evidence type="ECO:0000256" key="1">
    <source>
        <dbReference type="SAM" id="MobiDB-lite"/>
    </source>
</evidence>
<evidence type="ECO:0000259" key="2">
    <source>
        <dbReference type="Pfam" id="PF13625"/>
    </source>
</evidence>
<reference evidence="4" key="1">
    <citation type="journal article" date="2019" name="Int. J. Syst. Evol. Microbiol.">
        <title>The Global Catalogue of Microorganisms (GCM) 10K type strain sequencing project: providing services to taxonomists for standard genome sequencing and annotation.</title>
        <authorList>
            <consortium name="The Broad Institute Genomics Platform"/>
            <consortium name="The Broad Institute Genome Sequencing Center for Infectious Disease"/>
            <person name="Wu L."/>
            <person name="Ma J."/>
        </authorList>
    </citation>
    <scope>NUCLEOTIDE SEQUENCE [LARGE SCALE GENOMIC DNA]</scope>
    <source>
        <strain evidence="4">CGMCC 1.15180</strain>
    </source>
</reference>
<dbReference type="GO" id="GO:0004386">
    <property type="term" value="F:helicase activity"/>
    <property type="evidence" value="ECO:0007669"/>
    <property type="project" value="UniProtKB-KW"/>
</dbReference>
<keyword evidence="3" id="KW-0347">Helicase</keyword>
<dbReference type="RefSeq" id="WP_031065353.1">
    <property type="nucleotide sequence ID" value="NZ_JBHSPX010000005.1"/>
</dbReference>
<keyword evidence="3" id="KW-0067">ATP-binding</keyword>